<name>A0A1Y1ZE75_9FUNG</name>
<keyword evidence="2" id="KW-1185">Reference proteome</keyword>
<dbReference type="EMBL" id="MCOG01000420">
    <property type="protein sequence ID" value="ORY08558.1"/>
    <property type="molecule type" value="Genomic_DNA"/>
</dbReference>
<sequence length="170" mass="19629">MNNYNWVNNFTTSSEGKDSDHLRLCYGDESYYGNYTINFRNTVKKYTKLSGSISFDSWLNNEYQGDGIFILYISKDKREYKTLEDLNNDDDNGVIKIYFYTTISNLKSYTIEIENNPFDDGYSFLGITNLIREKLVILDGYVRVTGGLIDANTYEQNTVRVVQGGQCLIL</sequence>
<evidence type="ECO:0000313" key="2">
    <source>
        <dbReference type="Proteomes" id="UP000193920"/>
    </source>
</evidence>
<reference evidence="1 2" key="1">
    <citation type="submission" date="2016-08" db="EMBL/GenBank/DDBJ databases">
        <title>A Parts List for Fungal Cellulosomes Revealed by Comparative Genomics.</title>
        <authorList>
            <consortium name="DOE Joint Genome Institute"/>
            <person name="Haitjema C.H."/>
            <person name="Gilmore S.P."/>
            <person name="Henske J.K."/>
            <person name="Solomon K.V."/>
            <person name="De Groot R."/>
            <person name="Kuo A."/>
            <person name="Mondo S.J."/>
            <person name="Salamov A.A."/>
            <person name="Labutti K."/>
            <person name="Zhao Z."/>
            <person name="Chiniquy J."/>
            <person name="Barry K."/>
            <person name="Brewer H.M."/>
            <person name="Purvine S.O."/>
            <person name="Wright A.T."/>
            <person name="Boxma B."/>
            <person name="Van Alen T."/>
            <person name="Hackstein J.H."/>
            <person name="Baker S.E."/>
            <person name="Grigoriev I.V."/>
            <person name="O'Malley M.A."/>
        </authorList>
    </citation>
    <scope>NUCLEOTIDE SEQUENCE [LARGE SCALE GENOMIC DNA]</scope>
    <source>
        <strain evidence="1 2">G1</strain>
    </source>
</reference>
<dbReference type="AlphaFoldDB" id="A0A1Y1ZE75"/>
<accession>A0A1Y1ZE75</accession>
<organism evidence="1 2">
    <name type="scientific">Neocallimastix californiae</name>
    <dbReference type="NCBI Taxonomy" id="1754190"/>
    <lineage>
        <taxon>Eukaryota</taxon>
        <taxon>Fungi</taxon>
        <taxon>Fungi incertae sedis</taxon>
        <taxon>Chytridiomycota</taxon>
        <taxon>Chytridiomycota incertae sedis</taxon>
        <taxon>Neocallimastigomycetes</taxon>
        <taxon>Neocallimastigales</taxon>
        <taxon>Neocallimastigaceae</taxon>
        <taxon>Neocallimastix</taxon>
    </lineage>
</organism>
<protein>
    <submittedName>
        <fullName evidence="1">Uncharacterized protein</fullName>
    </submittedName>
</protein>
<dbReference type="Proteomes" id="UP000193920">
    <property type="component" value="Unassembled WGS sequence"/>
</dbReference>
<evidence type="ECO:0000313" key="1">
    <source>
        <dbReference type="EMBL" id="ORY08558.1"/>
    </source>
</evidence>
<comment type="caution">
    <text evidence="1">The sequence shown here is derived from an EMBL/GenBank/DDBJ whole genome shotgun (WGS) entry which is preliminary data.</text>
</comment>
<proteinExistence type="predicted"/>
<gene>
    <name evidence="1" type="ORF">LY90DRAFT_519003</name>
</gene>